<reference evidence="2 3" key="1">
    <citation type="submission" date="2018-05" db="EMBL/GenBank/DDBJ databases">
        <title>Genome sequencing and assembly of the regulated plant pathogen Lachnellula willkommii and related sister species for the development of diagnostic species identification markers.</title>
        <authorList>
            <person name="Giroux E."/>
            <person name="Bilodeau G."/>
        </authorList>
    </citation>
    <scope>NUCLEOTIDE SEQUENCE [LARGE SCALE GENOMIC DNA]</scope>
    <source>
        <strain evidence="2 3">CBS 172.35</strain>
    </source>
</reference>
<name>A0A559MCB8_9HELO</name>
<evidence type="ECO:0000313" key="3">
    <source>
        <dbReference type="Proteomes" id="UP000315522"/>
    </source>
</evidence>
<dbReference type="Proteomes" id="UP000315522">
    <property type="component" value="Unassembled WGS sequence"/>
</dbReference>
<organism evidence="2 3">
    <name type="scientific">Lachnellula willkommii</name>
    <dbReference type="NCBI Taxonomy" id="215461"/>
    <lineage>
        <taxon>Eukaryota</taxon>
        <taxon>Fungi</taxon>
        <taxon>Dikarya</taxon>
        <taxon>Ascomycota</taxon>
        <taxon>Pezizomycotina</taxon>
        <taxon>Leotiomycetes</taxon>
        <taxon>Helotiales</taxon>
        <taxon>Lachnaceae</taxon>
        <taxon>Lachnellula</taxon>
    </lineage>
</organism>
<feature type="region of interest" description="Disordered" evidence="1">
    <location>
        <begin position="26"/>
        <end position="59"/>
    </location>
</feature>
<keyword evidence="3" id="KW-1185">Reference proteome</keyword>
<proteinExistence type="predicted"/>
<comment type="caution">
    <text evidence="2">The sequence shown here is derived from an EMBL/GenBank/DDBJ whole genome shotgun (WGS) entry which is preliminary data.</text>
</comment>
<dbReference type="EMBL" id="QGML01000808">
    <property type="protein sequence ID" value="TVY90596.1"/>
    <property type="molecule type" value="Genomic_DNA"/>
</dbReference>
<feature type="compositionally biased region" description="Polar residues" evidence="1">
    <location>
        <begin position="26"/>
        <end position="37"/>
    </location>
</feature>
<evidence type="ECO:0000313" key="2">
    <source>
        <dbReference type="EMBL" id="TVY90596.1"/>
    </source>
</evidence>
<accession>A0A559MCB8</accession>
<gene>
    <name evidence="2" type="ORF">LAWI1_G003828</name>
</gene>
<protein>
    <submittedName>
        <fullName evidence="2">Uncharacterized protein</fullName>
    </submittedName>
</protein>
<dbReference type="AlphaFoldDB" id="A0A559MCB8"/>
<evidence type="ECO:0000256" key="1">
    <source>
        <dbReference type="SAM" id="MobiDB-lite"/>
    </source>
</evidence>
<sequence length="59" mass="6204">MAASIPSKPVDSVNGPECGYNNVTGSETCSGTKQDGSTLKFATDPNARNVTQSRWKDAI</sequence>